<sequence>MHHPDVCRSLMPKKAYVEDIRALIFMPQHTRVSMIVQQVLCADPNGVHHRDHGQALQHITARTSHTIENCNKSMKTDAKLLVTALDDITAMTGALTRIPHVHRATPHLYSRGGARISALPAGRRRSVDRMTITGTSL</sequence>
<protein>
    <submittedName>
        <fullName evidence="1">B1496_F2_48</fullName>
    </submittedName>
</protein>
<reference evidence="1" key="3">
    <citation type="submission" date="1994-03" db="EMBL/GenBank/DDBJ databases">
        <authorList>
            <person name="Robison K."/>
        </authorList>
    </citation>
    <scope>NUCLEOTIDE SEQUENCE</scope>
</reference>
<dbReference type="AlphaFoldDB" id="Q49702"/>
<dbReference type="EMBL" id="Z99125">
    <property type="protein sequence ID" value="CAB16165.1"/>
    <property type="molecule type" value="Genomic_DNA"/>
</dbReference>
<name>Q49702_MYCLR</name>
<reference evidence="2" key="4">
    <citation type="submission" date="1997-09" db="EMBL/GenBank/DDBJ databases">
        <authorList>
            <person name="Parkhill J."/>
            <person name="Barrell B.G."/>
            <person name="Rajandream M.A."/>
        </authorList>
    </citation>
    <scope>NUCLEOTIDE SEQUENCE</scope>
</reference>
<evidence type="ECO:0000313" key="2">
    <source>
        <dbReference type="EMBL" id="CAB16165.1"/>
    </source>
</evidence>
<reference evidence="2" key="5">
    <citation type="submission" date="1997-09" db="EMBL/GenBank/DDBJ databases">
        <authorList>
            <person name="Seeger K."/>
            <person name="Harris D."/>
        </authorList>
    </citation>
    <scope>NUCLEOTIDE SEQUENCE</scope>
</reference>
<reference evidence="2" key="1">
    <citation type="journal article" date="1993" name="Mol. Microbiol.">
        <title>Use of an ordered cosmid library to deduce the genomic organization of Mycobacterium leprae.</title>
        <authorList>
            <person name="Eiglmeier K."/>
            <person name="Honore N."/>
            <person name="Woods S.A."/>
            <person name="Caudron B."/>
            <person name="Cole S.T."/>
        </authorList>
    </citation>
    <scope>NUCLEOTIDE SEQUENCE</scope>
</reference>
<accession>Q49702</accession>
<gene>
    <name evidence="2" type="primary">MLCL536.22</name>
</gene>
<dbReference type="PIR" id="S72777">
    <property type="entry name" value="S72777"/>
</dbReference>
<reference evidence="1" key="2">
    <citation type="submission" date="1994-01" db="EMBL/GenBank/DDBJ databases">
        <authorList>
            <person name="Smith D.R."/>
        </authorList>
    </citation>
    <scope>NUCLEOTIDE SEQUENCE</scope>
</reference>
<proteinExistence type="predicted"/>
<dbReference type="EMBL" id="U00013">
    <property type="protein sequence ID" value="AAA17142.1"/>
    <property type="molecule type" value="Genomic_DNA"/>
</dbReference>
<organism evidence="1">
    <name type="scientific">Mycobacterium leprae</name>
    <dbReference type="NCBI Taxonomy" id="1769"/>
    <lineage>
        <taxon>Bacteria</taxon>
        <taxon>Bacillati</taxon>
        <taxon>Actinomycetota</taxon>
        <taxon>Actinomycetes</taxon>
        <taxon>Mycobacteriales</taxon>
        <taxon>Mycobacteriaceae</taxon>
        <taxon>Mycobacterium</taxon>
    </lineage>
</organism>
<evidence type="ECO:0000313" key="1">
    <source>
        <dbReference type="EMBL" id="AAA17142.1"/>
    </source>
</evidence>